<protein>
    <submittedName>
        <fullName evidence="2">Uncharacterized protein</fullName>
    </submittedName>
</protein>
<sequence>MRLGSPNRAPCIYRPHRRSPRTINSPALIFIAFYYVHNSGFLISILDMQHRHSYLSRLTTCSLVGAV</sequence>
<accession>A0ABQ6WPA9</accession>
<keyword evidence="3" id="KW-1185">Reference proteome</keyword>
<keyword evidence="1" id="KW-0472">Membrane</keyword>
<gene>
    <name evidence="2" type="ORF">BDV36DRAFT_252925</name>
</gene>
<evidence type="ECO:0000313" key="2">
    <source>
        <dbReference type="EMBL" id="KAE8418883.1"/>
    </source>
</evidence>
<organism evidence="2 3">
    <name type="scientific">Aspergillus pseudocaelatus</name>
    <dbReference type="NCBI Taxonomy" id="1825620"/>
    <lineage>
        <taxon>Eukaryota</taxon>
        <taxon>Fungi</taxon>
        <taxon>Dikarya</taxon>
        <taxon>Ascomycota</taxon>
        <taxon>Pezizomycotina</taxon>
        <taxon>Eurotiomycetes</taxon>
        <taxon>Eurotiomycetidae</taxon>
        <taxon>Eurotiales</taxon>
        <taxon>Aspergillaceae</taxon>
        <taxon>Aspergillus</taxon>
        <taxon>Aspergillus subgen. Circumdati</taxon>
    </lineage>
</organism>
<dbReference type="EMBL" id="ML735722">
    <property type="protein sequence ID" value="KAE8418883.1"/>
    <property type="molecule type" value="Genomic_DNA"/>
</dbReference>
<name>A0ABQ6WPA9_9EURO</name>
<feature type="non-terminal residue" evidence="2">
    <location>
        <position position="67"/>
    </location>
</feature>
<evidence type="ECO:0000256" key="1">
    <source>
        <dbReference type="SAM" id="Phobius"/>
    </source>
</evidence>
<keyword evidence="1" id="KW-0812">Transmembrane</keyword>
<feature type="transmembrane region" description="Helical" evidence="1">
    <location>
        <begin position="27"/>
        <end position="46"/>
    </location>
</feature>
<proteinExistence type="predicted"/>
<keyword evidence="1" id="KW-1133">Transmembrane helix</keyword>
<reference evidence="2 3" key="1">
    <citation type="submission" date="2019-04" db="EMBL/GenBank/DDBJ databases">
        <authorList>
            <consortium name="DOE Joint Genome Institute"/>
            <person name="Mondo S."/>
            <person name="Kjaerbolling I."/>
            <person name="Vesth T."/>
            <person name="Frisvad J.C."/>
            <person name="Nybo J.L."/>
            <person name="Theobald S."/>
            <person name="Kildgaard S."/>
            <person name="Isbrandt T."/>
            <person name="Kuo A."/>
            <person name="Sato A."/>
            <person name="Lyhne E.K."/>
            <person name="Kogle M.E."/>
            <person name="Wiebenga A."/>
            <person name="Kun R.S."/>
            <person name="Lubbers R.J."/>
            <person name="Makela M.R."/>
            <person name="Barry K."/>
            <person name="Chovatia M."/>
            <person name="Clum A."/>
            <person name="Daum C."/>
            <person name="Haridas S."/>
            <person name="He G."/>
            <person name="LaButti K."/>
            <person name="Lipzen A."/>
            <person name="Riley R."/>
            <person name="Salamov A."/>
            <person name="Simmons B.A."/>
            <person name="Magnuson J.K."/>
            <person name="Henrissat B."/>
            <person name="Mortensen U.H."/>
            <person name="Larsen T.O."/>
            <person name="Devries R.P."/>
            <person name="Grigoriev I.V."/>
            <person name="Machida M."/>
            <person name="Baker S.E."/>
            <person name="Andersen M.R."/>
            <person name="Cantor M.N."/>
            <person name="Hua S.X."/>
        </authorList>
    </citation>
    <scope>NUCLEOTIDE SEQUENCE [LARGE SCALE GENOMIC DNA]</scope>
    <source>
        <strain evidence="2 3">CBS 117616</strain>
    </source>
</reference>
<evidence type="ECO:0000313" key="3">
    <source>
        <dbReference type="Proteomes" id="UP000325395"/>
    </source>
</evidence>
<dbReference type="Proteomes" id="UP000325395">
    <property type="component" value="Unassembled WGS sequence"/>
</dbReference>